<sequence length="79" mass="9357">MLENYKDTNLRTAAWREVCVILREDFQEMEKKERQGYEQDNPAGGAKQLKAEAFCNRSKNGNFYWSPDEKSAEYAEWRS</sequence>
<protein>
    <recommendedName>
        <fullName evidence="3">MADF domain-containing protein</fullName>
    </recommendedName>
</protein>
<comment type="caution">
    <text evidence="1">The sequence shown here is derived from an EMBL/GenBank/DDBJ whole genome shotgun (WGS) entry which is preliminary data.</text>
</comment>
<keyword evidence="2" id="KW-1185">Reference proteome</keyword>
<evidence type="ECO:0008006" key="3">
    <source>
        <dbReference type="Google" id="ProtNLM"/>
    </source>
</evidence>
<name>A0A4C2A5B9_EUMVA</name>
<accession>A0A4C2A5B9</accession>
<reference evidence="1 2" key="1">
    <citation type="journal article" date="2019" name="Commun. Biol.">
        <title>The bagworm genome reveals a unique fibroin gene that provides high tensile strength.</title>
        <authorList>
            <person name="Kono N."/>
            <person name="Nakamura H."/>
            <person name="Ohtoshi R."/>
            <person name="Tomita M."/>
            <person name="Numata K."/>
            <person name="Arakawa K."/>
        </authorList>
    </citation>
    <scope>NUCLEOTIDE SEQUENCE [LARGE SCALE GENOMIC DNA]</scope>
</reference>
<proteinExistence type="predicted"/>
<dbReference type="AlphaFoldDB" id="A0A4C2A5B9"/>
<dbReference type="Proteomes" id="UP000299102">
    <property type="component" value="Unassembled WGS sequence"/>
</dbReference>
<gene>
    <name evidence="1" type="ORF">EVAR_102373_1</name>
</gene>
<evidence type="ECO:0000313" key="2">
    <source>
        <dbReference type="Proteomes" id="UP000299102"/>
    </source>
</evidence>
<organism evidence="1 2">
    <name type="scientific">Eumeta variegata</name>
    <name type="common">Bagworm moth</name>
    <name type="synonym">Eumeta japonica</name>
    <dbReference type="NCBI Taxonomy" id="151549"/>
    <lineage>
        <taxon>Eukaryota</taxon>
        <taxon>Metazoa</taxon>
        <taxon>Ecdysozoa</taxon>
        <taxon>Arthropoda</taxon>
        <taxon>Hexapoda</taxon>
        <taxon>Insecta</taxon>
        <taxon>Pterygota</taxon>
        <taxon>Neoptera</taxon>
        <taxon>Endopterygota</taxon>
        <taxon>Lepidoptera</taxon>
        <taxon>Glossata</taxon>
        <taxon>Ditrysia</taxon>
        <taxon>Tineoidea</taxon>
        <taxon>Psychidae</taxon>
        <taxon>Oiketicinae</taxon>
        <taxon>Eumeta</taxon>
    </lineage>
</organism>
<evidence type="ECO:0000313" key="1">
    <source>
        <dbReference type="EMBL" id="GBP95896.1"/>
    </source>
</evidence>
<dbReference type="OrthoDB" id="6159213at2759"/>
<dbReference type="EMBL" id="BGZK01002698">
    <property type="protein sequence ID" value="GBP95896.1"/>
    <property type="molecule type" value="Genomic_DNA"/>
</dbReference>